<proteinExistence type="predicted"/>
<evidence type="ECO:0000313" key="1">
    <source>
        <dbReference type="EMBL" id="CAB4650126.1"/>
    </source>
</evidence>
<dbReference type="InterPro" id="IPR036390">
    <property type="entry name" value="WH_DNA-bd_sf"/>
</dbReference>
<dbReference type="AlphaFoldDB" id="A0A6J6KLI3"/>
<dbReference type="SUPFAM" id="SSF46785">
    <property type="entry name" value="Winged helix' DNA-binding domain"/>
    <property type="match status" value="1"/>
</dbReference>
<sequence length="63" mass="7048">MTTDDEIQISLGVARNILTDRLNAMVELGILTKRQISESPRRYEYLINFDNDGPAGQPAMVPV</sequence>
<accession>A0A6J6KLI3</accession>
<name>A0A6J6KLI3_9ZZZZ</name>
<gene>
    <name evidence="1" type="ORF">UFOPK2214_00523</name>
</gene>
<dbReference type="InterPro" id="IPR036388">
    <property type="entry name" value="WH-like_DNA-bd_sf"/>
</dbReference>
<protein>
    <submittedName>
        <fullName evidence="1">Unannotated protein</fullName>
    </submittedName>
</protein>
<reference evidence="1" key="1">
    <citation type="submission" date="2020-05" db="EMBL/GenBank/DDBJ databases">
        <authorList>
            <person name="Chiriac C."/>
            <person name="Salcher M."/>
            <person name="Ghai R."/>
            <person name="Kavagutti S V."/>
        </authorList>
    </citation>
    <scope>NUCLEOTIDE SEQUENCE</scope>
</reference>
<organism evidence="1">
    <name type="scientific">freshwater metagenome</name>
    <dbReference type="NCBI Taxonomy" id="449393"/>
    <lineage>
        <taxon>unclassified sequences</taxon>
        <taxon>metagenomes</taxon>
        <taxon>ecological metagenomes</taxon>
    </lineage>
</organism>
<dbReference type="Gene3D" id="1.10.10.10">
    <property type="entry name" value="Winged helix-like DNA-binding domain superfamily/Winged helix DNA-binding domain"/>
    <property type="match status" value="1"/>
</dbReference>
<dbReference type="EMBL" id="CAEZWJ010000011">
    <property type="protein sequence ID" value="CAB4650126.1"/>
    <property type="molecule type" value="Genomic_DNA"/>
</dbReference>